<sequence>MSMFTSKEHERSNKISSSGGSSASKSSDAVGHAADVKSSLTYAGTSDDNSLKEDGCSTADTDITNSNAKKNSQNDDASIQSQSQPQETTFPQQLMDLIESETTDDNAVTVRGQKAIEWLSTGDKFIIRDKAALESCVLPKYFNNKCKYMSFVRKLYRWGFRQVEKDFSSGVMTFMHKHFTRGDKKKCLAMHSVVNAKKPPASSIVAMNVSSNRRRDNIRVPNAGDTANHLLQNNRHAIYGGDNSFLSYSGQGGTYNMLDGRVNPGLSMTYGLSMQMHMPHSNYLNNVSNWTIPGLANNRSQVAQRPSTVAAALHVNQGYSTAVPVSQPSAGISNIGRPAEEVNLAALIMNEDPTIDAWQALQLAKRRLNGTLTSSNPT</sequence>
<feature type="domain" description="HSF-type DNA-binding" evidence="6">
    <location>
        <begin position="86"/>
        <end position="193"/>
    </location>
</feature>
<gene>
    <name evidence="7" type="ORF">SMAR0320_LOCUS19583</name>
</gene>
<dbReference type="InterPro" id="IPR036390">
    <property type="entry name" value="WH_DNA-bd_sf"/>
</dbReference>
<keyword evidence="3" id="KW-0539">Nucleus</keyword>
<feature type="compositionally biased region" description="Low complexity" evidence="5">
    <location>
        <begin position="14"/>
        <end position="27"/>
    </location>
</feature>
<dbReference type="Pfam" id="PF00447">
    <property type="entry name" value="HSF_DNA-bind"/>
    <property type="match status" value="1"/>
</dbReference>
<evidence type="ECO:0000256" key="4">
    <source>
        <dbReference type="RuleBase" id="RU004020"/>
    </source>
</evidence>
<evidence type="ECO:0000256" key="1">
    <source>
        <dbReference type="ARBA" id="ARBA00004123"/>
    </source>
</evidence>
<dbReference type="GO" id="GO:0005634">
    <property type="term" value="C:nucleus"/>
    <property type="evidence" value="ECO:0007669"/>
    <property type="project" value="UniProtKB-SubCell"/>
</dbReference>
<dbReference type="GO" id="GO:0043565">
    <property type="term" value="F:sequence-specific DNA binding"/>
    <property type="evidence" value="ECO:0007669"/>
    <property type="project" value="InterPro"/>
</dbReference>
<keyword evidence="2" id="KW-0238">DNA-binding</keyword>
<reference evidence="7" key="1">
    <citation type="submission" date="2021-01" db="EMBL/GenBank/DDBJ databases">
        <authorList>
            <person name="Corre E."/>
            <person name="Pelletier E."/>
            <person name="Niang G."/>
            <person name="Scheremetjew M."/>
            <person name="Finn R."/>
            <person name="Kale V."/>
            <person name="Holt S."/>
            <person name="Cochrane G."/>
            <person name="Meng A."/>
            <person name="Brown T."/>
            <person name="Cohen L."/>
        </authorList>
    </citation>
    <scope>NUCLEOTIDE SEQUENCE</scope>
    <source>
        <strain evidence="7">SM1012Den-03</strain>
    </source>
</reference>
<dbReference type="PANTHER" id="PTHR10015">
    <property type="entry name" value="HEAT SHOCK TRANSCRIPTION FACTOR"/>
    <property type="match status" value="1"/>
</dbReference>
<dbReference type="PANTHER" id="PTHR10015:SF206">
    <property type="entry name" value="HSF-TYPE DNA-BINDING DOMAIN-CONTAINING PROTEIN"/>
    <property type="match status" value="1"/>
</dbReference>
<accession>A0A7S2M3H8</accession>
<evidence type="ECO:0000256" key="2">
    <source>
        <dbReference type="ARBA" id="ARBA00023125"/>
    </source>
</evidence>
<dbReference type="Gene3D" id="1.10.10.10">
    <property type="entry name" value="Winged helix-like DNA-binding domain superfamily/Winged helix DNA-binding domain"/>
    <property type="match status" value="1"/>
</dbReference>
<name>A0A7S2M3H8_9STRA</name>
<dbReference type="AlphaFoldDB" id="A0A7S2M3H8"/>
<comment type="subcellular location">
    <subcellularLocation>
        <location evidence="1">Nucleus</location>
    </subcellularLocation>
</comment>
<dbReference type="GO" id="GO:0003700">
    <property type="term" value="F:DNA-binding transcription factor activity"/>
    <property type="evidence" value="ECO:0007669"/>
    <property type="project" value="InterPro"/>
</dbReference>
<organism evidence="7">
    <name type="scientific">Skeletonema marinoi</name>
    <dbReference type="NCBI Taxonomy" id="267567"/>
    <lineage>
        <taxon>Eukaryota</taxon>
        <taxon>Sar</taxon>
        <taxon>Stramenopiles</taxon>
        <taxon>Ochrophyta</taxon>
        <taxon>Bacillariophyta</taxon>
        <taxon>Coscinodiscophyceae</taxon>
        <taxon>Thalassiosirophycidae</taxon>
        <taxon>Thalassiosirales</taxon>
        <taxon>Skeletonemataceae</taxon>
        <taxon>Skeletonema</taxon>
        <taxon>Skeletonema marinoi-dohrnii complex</taxon>
    </lineage>
</organism>
<feature type="compositionally biased region" description="Basic and acidic residues" evidence="5">
    <location>
        <begin position="1"/>
        <end position="13"/>
    </location>
</feature>
<protein>
    <recommendedName>
        <fullName evidence="6">HSF-type DNA-binding domain-containing protein</fullName>
    </recommendedName>
</protein>
<proteinExistence type="inferred from homology"/>
<feature type="region of interest" description="Disordered" evidence="5">
    <location>
        <begin position="1"/>
        <end position="87"/>
    </location>
</feature>
<dbReference type="SMART" id="SM00415">
    <property type="entry name" value="HSF"/>
    <property type="match status" value="1"/>
</dbReference>
<evidence type="ECO:0000259" key="6">
    <source>
        <dbReference type="SMART" id="SM00415"/>
    </source>
</evidence>
<evidence type="ECO:0000313" key="7">
    <source>
        <dbReference type="EMBL" id="CAD9624136.1"/>
    </source>
</evidence>
<evidence type="ECO:0000256" key="5">
    <source>
        <dbReference type="SAM" id="MobiDB-lite"/>
    </source>
</evidence>
<dbReference type="EMBL" id="HBGZ01027519">
    <property type="protein sequence ID" value="CAD9624136.1"/>
    <property type="molecule type" value="Transcribed_RNA"/>
</dbReference>
<dbReference type="InterPro" id="IPR000232">
    <property type="entry name" value="HSF_DNA-bd"/>
</dbReference>
<comment type="similarity">
    <text evidence="4">Belongs to the HSF family.</text>
</comment>
<dbReference type="InterPro" id="IPR036388">
    <property type="entry name" value="WH-like_DNA-bd_sf"/>
</dbReference>
<evidence type="ECO:0000256" key="3">
    <source>
        <dbReference type="ARBA" id="ARBA00023242"/>
    </source>
</evidence>
<feature type="compositionally biased region" description="Polar residues" evidence="5">
    <location>
        <begin position="58"/>
        <end position="87"/>
    </location>
</feature>
<dbReference type="SUPFAM" id="SSF46785">
    <property type="entry name" value="Winged helix' DNA-binding domain"/>
    <property type="match status" value="1"/>
</dbReference>
<feature type="compositionally biased region" description="Polar residues" evidence="5">
    <location>
        <begin position="38"/>
        <end position="48"/>
    </location>
</feature>